<keyword evidence="2" id="KW-0489">Methyltransferase</keyword>
<evidence type="ECO:0000256" key="1">
    <source>
        <dbReference type="ARBA" id="ARBA00012160"/>
    </source>
</evidence>
<dbReference type="InterPro" id="IPR029063">
    <property type="entry name" value="SAM-dependent_MTases_sf"/>
</dbReference>
<evidence type="ECO:0000256" key="5">
    <source>
        <dbReference type="ARBA" id="ARBA00048957"/>
    </source>
</evidence>
<dbReference type="InterPro" id="IPR007757">
    <property type="entry name" value="MT-A70-like"/>
</dbReference>
<evidence type="ECO:0000313" key="8">
    <source>
        <dbReference type="Proteomes" id="UP000306954"/>
    </source>
</evidence>
<reference evidence="7 8" key="1">
    <citation type="submission" date="2019-03" db="EMBL/GenBank/DDBJ databases">
        <title>Sequencing 23 genomes of Wallemia ichthyophaga.</title>
        <authorList>
            <person name="Gostincar C."/>
        </authorList>
    </citation>
    <scope>NUCLEOTIDE SEQUENCE [LARGE SCALE GENOMIC DNA]</scope>
    <source>
        <strain evidence="7 8">EXF-8621</strain>
    </source>
</reference>
<keyword evidence="3" id="KW-0808">Transferase</keyword>
<dbReference type="GO" id="GO:0032259">
    <property type="term" value="P:methylation"/>
    <property type="evidence" value="ECO:0007669"/>
    <property type="project" value="UniProtKB-KW"/>
</dbReference>
<sequence>MESAILELISHNDIIDPNQLLRLLIFHYPSLNLSFNHYDLITDSLSNLRLSLPSTSYTPFSPQKSSLYSSYARSIIPDENFIKICPNTTRSDCTLECTSVHFQPILKPYSDHSFGHCSYLNTCYPFYNNTPPSLSNAFQATKLNSPRLDRTCRYLHFELEQPTPPTKSRYTDLVDGESLNYRSDLDKLLNNKRFPAQYLNCDLRSFDYNTLGKFQIIVADPPWDIHMSLPYGTLTDDEMRKMPMSTLSEEGTLIFLWVTGRAMDLGRECLSIWGLLQKSLYNLLNGCHLMKKLQVEEIAWVKINQLQRLIRTGRTGHWLNHTKEHCLVGIKVSEDGVVRWPEWLNKGIDCDVIVSEVRETSRKPDELYGMIERCCPSGRKVELFGRRHNGRDGWLTLGNQIGKDVVHDNDLASRLNARYPEKKIQSQS</sequence>
<dbReference type="PANTHER" id="PTHR12829:SF7">
    <property type="entry name" value="N6-ADENOSINE-METHYLTRANSFERASE CATALYTIC SUBUNIT"/>
    <property type="match status" value="1"/>
</dbReference>
<organism evidence="7 8">
    <name type="scientific">Wallemia ichthyophaga</name>
    <dbReference type="NCBI Taxonomy" id="245174"/>
    <lineage>
        <taxon>Eukaryota</taxon>
        <taxon>Fungi</taxon>
        <taxon>Dikarya</taxon>
        <taxon>Basidiomycota</taxon>
        <taxon>Wallemiomycotina</taxon>
        <taxon>Wallemiomycetes</taxon>
        <taxon>Wallemiales</taxon>
        <taxon>Wallemiaceae</taxon>
        <taxon>Wallemia</taxon>
    </lineage>
</organism>
<evidence type="ECO:0000313" key="7">
    <source>
        <dbReference type="EMBL" id="TIB14933.1"/>
    </source>
</evidence>
<proteinExistence type="inferred from homology"/>
<dbReference type="GO" id="GO:0005634">
    <property type="term" value="C:nucleus"/>
    <property type="evidence" value="ECO:0007669"/>
    <property type="project" value="TreeGrafter"/>
</dbReference>
<accession>A0A4T0HIV8</accession>
<gene>
    <name evidence="7" type="ORF">E3P90_01081</name>
</gene>
<comment type="catalytic activity">
    <reaction evidence="5">
        <text>an adenosine in mRNA + S-adenosyl-L-methionine = an N(6)-methyladenosine in mRNA + S-adenosyl-L-homocysteine + H(+)</text>
        <dbReference type="Rhea" id="RHEA:55584"/>
        <dbReference type="Rhea" id="RHEA-COMP:12414"/>
        <dbReference type="Rhea" id="RHEA-COMP:12417"/>
        <dbReference type="ChEBI" id="CHEBI:15378"/>
        <dbReference type="ChEBI" id="CHEBI:57856"/>
        <dbReference type="ChEBI" id="CHEBI:59789"/>
        <dbReference type="ChEBI" id="CHEBI:74411"/>
        <dbReference type="ChEBI" id="CHEBI:74449"/>
        <dbReference type="EC" id="2.1.1.348"/>
    </reaction>
</comment>
<dbReference type="PROSITE" id="PS00092">
    <property type="entry name" value="N6_MTASE"/>
    <property type="match status" value="1"/>
</dbReference>
<dbReference type="PROSITE" id="PS51143">
    <property type="entry name" value="MT_A70"/>
    <property type="match status" value="1"/>
</dbReference>
<comment type="similarity">
    <text evidence="6">Belongs to the MT-A70-like family.</text>
</comment>
<dbReference type="GO" id="GO:0003676">
    <property type="term" value="F:nucleic acid binding"/>
    <property type="evidence" value="ECO:0007669"/>
    <property type="project" value="InterPro"/>
</dbReference>
<dbReference type="GO" id="GO:0036396">
    <property type="term" value="C:RNA N6-methyladenosine methyltransferase complex"/>
    <property type="evidence" value="ECO:0007669"/>
    <property type="project" value="TreeGrafter"/>
</dbReference>
<keyword evidence="4" id="KW-0949">S-adenosyl-L-methionine</keyword>
<dbReference type="Proteomes" id="UP000306954">
    <property type="component" value="Unassembled WGS sequence"/>
</dbReference>
<protein>
    <recommendedName>
        <fullName evidence="1">mRNA m(6)A methyltransferase</fullName>
        <ecNumber evidence="1">2.1.1.348</ecNumber>
    </recommendedName>
</protein>
<name>A0A4T0HIV8_WALIC</name>
<dbReference type="InterPro" id="IPR002052">
    <property type="entry name" value="DNA_methylase_N6_adenine_CS"/>
</dbReference>
<dbReference type="EC" id="2.1.1.348" evidence="1"/>
<evidence type="ECO:0000256" key="6">
    <source>
        <dbReference type="PROSITE-ProRule" id="PRU00489"/>
    </source>
</evidence>
<evidence type="ECO:0000256" key="4">
    <source>
        <dbReference type="ARBA" id="ARBA00022691"/>
    </source>
</evidence>
<comment type="caution">
    <text evidence="7">The sequence shown here is derived from an EMBL/GenBank/DDBJ whole genome shotgun (WGS) entry which is preliminary data.</text>
</comment>
<dbReference type="GO" id="GO:0001734">
    <property type="term" value="F:mRNA m(6)A methyltransferase activity"/>
    <property type="evidence" value="ECO:0007669"/>
    <property type="project" value="UniProtKB-EC"/>
</dbReference>
<evidence type="ECO:0000256" key="3">
    <source>
        <dbReference type="ARBA" id="ARBA00022679"/>
    </source>
</evidence>
<dbReference type="Pfam" id="PF05063">
    <property type="entry name" value="MT-A70"/>
    <property type="match status" value="1"/>
</dbReference>
<evidence type="ECO:0000256" key="2">
    <source>
        <dbReference type="ARBA" id="ARBA00022603"/>
    </source>
</evidence>
<dbReference type="SUPFAM" id="SSF53335">
    <property type="entry name" value="S-adenosyl-L-methionine-dependent methyltransferases"/>
    <property type="match status" value="1"/>
</dbReference>
<dbReference type="EMBL" id="SPOF01000009">
    <property type="protein sequence ID" value="TIB14933.1"/>
    <property type="molecule type" value="Genomic_DNA"/>
</dbReference>
<dbReference type="PANTHER" id="PTHR12829">
    <property type="entry name" value="N6-ADENOSINE-METHYLTRANSFERASE"/>
    <property type="match status" value="1"/>
</dbReference>
<dbReference type="AlphaFoldDB" id="A0A4T0HIV8"/>